<dbReference type="Gene3D" id="1.20.1640.10">
    <property type="entry name" value="Multidrug efflux transporter AcrB transmembrane domain"/>
    <property type="match status" value="2"/>
</dbReference>
<feature type="transmembrane region" description="Helical" evidence="8">
    <location>
        <begin position="881"/>
        <end position="902"/>
    </location>
</feature>
<feature type="transmembrane region" description="Helical" evidence="8">
    <location>
        <begin position="464"/>
        <end position="487"/>
    </location>
</feature>
<feature type="transmembrane region" description="Helical" evidence="8">
    <location>
        <begin position="337"/>
        <end position="353"/>
    </location>
</feature>
<keyword evidence="4" id="KW-1003">Cell membrane</keyword>
<dbReference type="EMBL" id="JSZA02000048">
    <property type="protein sequence ID" value="KHD08433.1"/>
    <property type="molecule type" value="Genomic_DNA"/>
</dbReference>
<keyword evidence="10" id="KW-1185">Reference proteome</keyword>
<keyword evidence="6 8" id="KW-1133">Transmembrane helix</keyword>
<evidence type="ECO:0000256" key="5">
    <source>
        <dbReference type="ARBA" id="ARBA00022692"/>
    </source>
</evidence>
<dbReference type="GO" id="GO:0042910">
    <property type="term" value="F:xenobiotic transmembrane transporter activity"/>
    <property type="evidence" value="ECO:0007669"/>
    <property type="project" value="TreeGrafter"/>
</dbReference>
<feature type="transmembrane region" description="Helical" evidence="8">
    <location>
        <begin position="856"/>
        <end position="875"/>
    </location>
</feature>
<evidence type="ECO:0000256" key="8">
    <source>
        <dbReference type="SAM" id="Phobius"/>
    </source>
</evidence>
<dbReference type="NCBIfam" id="TIGR00914">
    <property type="entry name" value="2A0601"/>
    <property type="match status" value="1"/>
</dbReference>
<evidence type="ECO:0000256" key="4">
    <source>
        <dbReference type="ARBA" id="ARBA00022475"/>
    </source>
</evidence>
<dbReference type="PANTHER" id="PTHR32063:SF24">
    <property type="entry name" value="CATION EFFLUX SYSTEM (ACRB_ACRD_ACRF FAMILY)"/>
    <property type="match status" value="1"/>
</dbReference>
<proteinExistence type="inferred from homology"/>
<evidence type="ECO:0000313" key="10">
    <source>
        <dbReference type="Proteomes" id="UP000030428"/>
    </source>
</evidence>
<dbReference type="InterPro" id="IPR001036">
    <property type="entry name" value="Acrflvin-R"/>
</dbReference>
<dbReference type="Gene3D" id="3.30.70.1430">
    <property type="entry name" value="Multidrug efflux transporter AcrB pore domain"/>
    <property type="match status" value="2"/>
</dbReference>
<evidence type="ECO:0000256" key="3">
    <source>
        <dbReference type="ARBA" id="ARBA00022448"/>
    </source>
</evidence>
<evidence type="ECO:0000256" key="7">
    <source>
        <dbReference type="ARBA" id="ARBA00023136"/>
    </source>
</evidence>
<evidence type="ECO:0000313" key="9">
    <source>
        <dbReference type="EMBL" id="KHD08433.1"/>
    </source>
</evidence>
<reference evidence="9 10" key="1">
    <citation type="journal article" date="2016" name="Front. Microbiol.">
        <title>Single-Cell (Meta-)Genomics of a Dimorphic Candidatus Thiomargarita nelsonii Reveals Genomic Plasticity.</title>
        <authorList>
            <person name="Flood B.E."/>
            <person name="Fliss P."/>
            <person name="Jones D.S."/>
            <person name="Dick G.J."/>
            <person name="Jain S."/>
            <person name="Kaster A.K."/>
            <person name="Winkel M."/>
            <person name="Mussmann M."/>
            <person name="Bailey J."/>
        </authorList>
    </citation>
    <scope>NUCLEOTIDE SEQUENCE [LARGE SCALE GENOMIC DNA]</scope>
    <source>
        <strain evidence="9">Hydrate Ridge</strain>
    </source>
</reference>
<dbReference type="SUPFAM" id="SSF82866">
    <property type="entry name" value="Multidrug efflux transporter AcrB transmembrane domain"/>
    <property type="match status" value="2"/>
</dbReference>
<feature type="transmembrane region" description="Helical" evidence="8">
    <location>
        <begin position="914"/>
        <end position="934"/>
    </location>
</feature>
<feature type="transmembrane region" description="Helical" evidence="8">
    <location>
        <begin position="360"/>
        <end position="380"/>
    </location>
</feature>
<dbReference type="Gene3D" id="3.30.2090.10">
    <property type="entry name" value="Multidrug efflux transporter AcrB TolC docking domain, DN and DC subdomains"/>
    <property type="match status" value="2"/>
</dbReference>
<evidence type="ECO:0000256" key="6">
    <source>
        <dbReference type="ARBA" id="ARBA00022989"/>
    </source>
</evidence>
<dbReference type="GO" id="GO:0005886">
    <property type="term" value="C:plasma membrane"/>
    <property type="evidence" value="ECO:0007669"/>
    <property type="project" value="UniProtKB-SubCell"/>
</dbReference>
<dbReference type="Pfam" id="PF00873">
    <property type="entry name" value="ACR_tran"/>
    <property type="match status" value="1"/>
</dbReference>
<dbReference type="InterPro" id="IPR027463">
    <property type="entry name" value="AcrB_DN_DC_subdom"/>
</dbReference>
<dbReference type="InterPro" id="IPR004763">
    <property type="entry name" value="CusA-like"/>
</dbReference>
<dbReference type="GO" id="GO:0008324">
    <property type="term" value="F:monoatomic cation transmembrane transporter activity"/>
    <property type="evidence" value="ECO:0007669"/>
    <property type="project" value="InterPro"/>
</dbReference>
<dbReference type="Proteomes" id="UP000030428">
    <property type="component" value="Unassembled WGS sequence"/>
</dbReference>
<dbReference type="PRINTS" id="PR00702">
    <property type="entry name" value="ACRIFLAVINRP"/>
</dbReference>
<dbReference type="PANTHER" id="PTHR32063">
    <property type="match status" value="1"/>
</dbReference>
<protein>
    <submittedName>
        <fullName evidence="9">Metal transporter</fullName>
    </submittedName>
</protein>
<comment type="caution">
    <text evidence="9">The sequence shown here is derived from an EMBL/GenBank/DDBJ whole genome shotgun (WGS) entry which is preliminary data.</text>
</comment>
<feature type="transmembrane region" description="Helical" evidence="8">
    <location>
        <begin position="386"/>
        <end position="411"/>
    </location>
</feature>
<keyword evidence="7 8" id="KW-0472">Membrane</keyword>
<feature type="transmembrane region" description="Helical" evidence="8">
    <location>
        <begin position="522"/>
        <end position="540"/>
    </location>
</feature>
<keyword evidence="3" id="KW-0813">Transport</keyword>
<sequence>MMSFILKQKLLMLAFAVLIMVSGYYSYRQLPLDAFPDVSPNLVQIFTETEGLAPEEIEKYVTYPIESAMNGLPGVEKIRSISNFGLSVVNVYFEEGMDIYFARQRVNERLQEARDEIPDGFGDPKLGPISTGMGLILFYYLHDETGQRSLEALRTIHDRLVKFNLQTVPGVTEVLGIGGYEKQYHVVIHPAALLRYNVSITEVIDKIKANNLNVGAQFIEKNREEFVVRSVGLVDNIEDLNQIVITSKQGTPVYLRQLADIKIGGAIRRGLQTRNGEEEVVAGMVIKLFGTNSSSVIERVENKIEQINGILPAGLKIVSYYEQKTLVQASIKTVTDALLQGIALVIIILMIFLGGFRASIVVAFSIPFSVLFAMLGMNYFGISANLMSFGGLAIAIGMMVDGAIVIVENVDRLLRQSNNSRRQIILAACQEVSRPIFFAVTIVIVVFLPLFTLQGVEGKTFRPLAYTVALSMFGSLIFAMLLAPVLSDFLMHKPNSKGLLLRILIMVYKPIVSLFVRFRLLAVSLALSFIIVGVVIFPRLGSEFTPTLQEGTIVVRLTMAPSIALTESQRLTMLVEKRLLKIPEITEVVSRIGRGEVGAHTDPVNSAEMYLLLKPKQEWRFASQQALLTEIREELGEIPGIMLNLTQPIAMTVDELLEGVRAELAIKLFAQDELDKLKAKADEIAAVVQEVPGAADVQVDQVIGAPQLLIKVNRQAIARYGLNVSEVQTVIGAAVGGAQAGFIFEGTLRFDILVRYPLESRNTREAIEKIIIQSDNGIRVPLIELVQIEEIVGSRQITRENSQRFITIQANVLGRDIGSFVEEAQQAIGAEITLPAGYLVTWGGQFRLQQEANKRLAVVVPITLLMIFLLLFSSFNSLKNALLILFNIPLALVGGVVALWIAGENLSVPSSVGFIALFGIALGNGMVLVSYLNQLVSEGFGVDEAAIKGACRRIRPVLMTALTTALGLLPLLYSTGTGSEVQRPLATVVLGGLMTSTVLTLLVIPALYKWFAVEKEE</sequence>
<organism evidence="9 10">
    <name type="scientific">Candidatus Thiomargarita nelsonii</name>
    <dbReference type="NCBI Taxonomy" id="1003181"/>
    <lineage>
        <taxon>Bacteria</taxon>
        <taxon>Pseudomonadati</taxon>
        <taxon>Pseudomonadota</taxon>
        <taxon>Gammaproteobacteria</taxon>
        <taxon>Thiotrichales</taxon>
        <taxon>Thiotrichaceae</taxon>
        <taxon>Thiomargarita</taxon>
    </lineage>
</organism>
<dbReference type="Gene3D" id="3.30.70.1440">
    <property type="entry name" value="Multidrug efflux transporter AcrB pore domain"/>
    <property type="match status" value="1"/>
</dbReference>
<accession>A0A0A6PCP1</accession>
<comment type="subcellular location">
    <subcellularLocation>
        <location evidence="1">Cell membrane</location>
        <topology evidence="1">Multi-pass membrane protein</topology>
    </subcellularLocation>
</comment>
<feature type="transmembrane region" description="Helical" evidence="8">
    <location>
        <begin position="432"/>
        <end position="452"/>
    </location>
</feature>
<feature type="transmembrane region" description="Helical" evidence="8">
    <location>
        <begin position="954"/>
        <end position="973"/>
    </location>
</feature>
<dbReference type="SUPFAM" id="SSF82714">
    <property type="entry name" value="Multidrug efflux transporter AcrB TolC docking domain, DN and DC subdomains"/>
    <property type="match status" value="2"/>
</dbReference>
<evidence type="ECO:0000256" key="2">
    <source>
        <dbReference type="ARBA" id="ARBA00010942"/>
    </source>
</evidence>
<feature type="transmembrane region" description="Helical" evidence="8">
    <location>
        <begin position="985"/>
        <end position="1008"/>
    </location>
</feature>
<evidence type="ECO:0000256" key="1">
    <source>
        <dbReference type="ARBA" id="ARBA00004651"/>
    </source>
</evidence>
<dbReference type="AlphaFoldDB" id="A0A0A6PCP1"/>
<name>A0A0A6PCP1_9GAMM</name>
<gene>
    <name evidence="9" type="ORF">PN36_14275</name>
</gene>
<dbReference type="Gene3D" id="3.30.70.1320">
    <property type="entry name" value="Multidrug efflux transporter AcrB pore domain like"/>
    <property type="match status" value="1"/>
</dbReference>
<comment type="similarity">
    <text evidence="2">Belongs to the resistance-nodulation-cell division (RND) (TC 2.A.6) family.</text>
</comment>
<keyword evidence="5 8" id="KW-0812">Transmembrane</keyword>
<dbReference type="SUPFAM" id="SSF82693">
    <property type="entry name" value="Multidrug efflux transporter AcrB pore domain, PN1, PN2, PC1 and PC2 subdomains"/>
    <property type="match status" value="3"/>
</dbReference>